<feature type="domain" description="Pru" evidence="7">
    <location>
        <begin position="1"/>
        <end position="128"/>
    </location>
</feature>
<protein>
    <recommendedName>
        <fullName evidence="7">Pru domain-containing protein</fullName>
    </recommendedName>
</protein>
<dbReference type="InterPro" id="IPR038633">
    <property type="entry name" value="Rpn13/ADRM1_Pru_sf"/>
</dbReference>
<dbReference type="STRING" id="984485.A0A1E4RJZ7"/>
<proteinExistence type="predicted"/>
<dbReference type="Gene3D" id="1.10.2020.20">
    <property type="match status" value="1"/>
</dbReference>
<keyword evidence="9" id="KW-1185">Reference proteome</keyword>
<accession>A0A1E4RJZ7</accession>
<dbReference type="GO" id="GO:0005634">
    <property type="term" value="C:nucleus"/>
    <property type="evidence" value="ECO:0007669"/>
    <property type="project" value="UniProtKB-SubCell"/>
</dbReference>
<dbReference type="PROSITE" id="PS51917">
    <property type="entry name" value="PRU"/>
    <property type="match status" value="1"/>
</dbReference>
<keyword evidence="5" id="KW-0539">Nucleus</keyword>
<sequence>MAAKTIKFNAGKVQYDEETKRCTPLPFKGVVSIKPNADEEEFYDFTWTPKSNTTRSLDKDELLIIPGDVSFKQVQSCKTGRVFALTFLSSGAKNLYWLQDIGDDDELDKLTEKDKSLVKSVEELITPKDDDDEIKEEEPIELKEEPKDNPSFPLHSISDLLTPQLVEQHLDSLTPDQIQSLYGPHLPPTSSVSKHDVLQVVRSGFFQQTANKLSEQLRESRGVGYLLAQAFHYDYNGEGIDDFLNGIRRVAKDD</sequence>
<dbReference type="OrthoDB" id="340431at2759"/>
<evidence type="ECO:0000256" key="2">
    <source>
        <dbReference type="ARBA" id="ARBA00004496"/>
    </source>
</evidence>
<evidence type="ECO:0000256" key="4">
    <source>
        <dbReference type="ARBA" id="ARBA00022942"/>
    </source>
</evidence>
<organism evidence="8 9">
    <name type="scientific">Hyphopichia burtonii NRRL Y-1933</name>
    <dbReference type="NCBI Taxonomy" id="984485"/>
    <lineage>
        <taxon>Eukaryota</taxon>
        <taxon>Fungi</taxon>
        <taxon>Dikarya</taxon>
        <taxon>Ascomycota</taxon>
        <taxon>Saccharomycotina</taxon>
        <taxon>Pichiomycetes</taxon>
        <taxon>Debaryomycetaceae</taxon>
        <taxon>Hyphopichia</taxon>
    </lineage>
</organism>
<dbReference type="EMBL" id="KV454540">
    <property type="protein sequence ID" value="ODV67604.1"/>
    <property type="molecule type" value="Genomic_DNA"/>
</dbReference>
<evidence type="ECO:0000313" key="9">
    <source>
        <dbReference type="Proteomes" id="UP000095085"/>
    </source>
</evidence>
<evidence type="ECO:0000259" key="7">
    <source>
        <dbReference type="PROSITE" id="PS51917"/>
    </source>
</evidence>
<feature type="compositionally biased region" description="Acidic residues" evidence="6">
    <location>
        <begin position="129"/>
        <end position="139"/>
    </location>
</feature>
<dbReference type="Proteomes" id="UP000095085">
    <property type="component" value="Unassembled WGS sequence"/>
</dbReference>
<dbReference type="GO" id="GO:0008541">
    <property type="term" value="C:proteasome regulatory particle, lid subcomplex"/>
    <property type="evidence" value="ECO:0007669"/>
    <property type="project" value="TreeGrafter"/>
</dbReference>
<feature type="region of interest" description="Disordered" evidence="6">
    <location>
        <begin position="127"/>
        <end position="154"/>
    </location>
</feature>
<dbReference type="InterPro" id="IPR038108">
    <property type="entry name" value="RPN13_DEUBAD_sf"/>
</dbReference>
<gene>
    <name evidence="8" type="ORF">HYPBUDRAFT_147924</name>
</gene>
<dbReference type="GO" id="GO:0005737">
    <property type="term" value="C:cytoplasm"/>
    <property type="evidence" value="ECO:0007669"/>
    <property type="project" value="UniProtKB-SubCell"/>
</dbReference>
<dbReference type="GeneID" id="30994637"/>
<dbReference type="AlphaFoldDB" id="A0A1E4RJZ7"/>
<evidence type="ECO:0000256" key="5">
    <source>
        <dbReference type="ARBA" id="ARBA00023242"/>
    </source>
</evidence>
<evidence type="ECO:0000256" key="1">
    <source>
        <dbReference type="ARBA" id="ARBA00004123"/>
    </source>
</evidence>
<dbReference type="RefSeq" id="XP_020076671.1">
    <property type="nucleotide sequence ID" value="XM_020220087.1"/>
</dbReference>
<dbReference type="GO" id="GO:0061133">
    <property type="term" value="F:endopeptidase activator activity"/>
    <property type="evidence" value="ECO:0007669"/>
    <property type="project" value="TreeGrafter"/>
</dbReference>
<evidence type="ECO:0000256" key="3">
    <source>
        <dbReference type="ARBA" id="ARBA00022490"/>
    </source>
</evidence>
<dbReference type="GO" id="GO:0070628">
    <property type="term" value="F:proteasome binding"/>
    <property type="evidence" value="ECO:0007669"/>
    <property type="project" value="TreeGrafter"/>
</dbReference>
<dbReference type="InterPro" id="IPR006773">
    <property type="entry name" value="Rpn13/ADRM1"/>
</dbReference>
<reference evidence="9" key="1">
    <citation type="submission" date="2016-05" db="EMBL/GenBank/DDBJ databases">
        <title>Comparative genomics of biotechnologically important yeasts.</title>
        <authorList>
            <consortium name="DOE Joint Genome Institute"/>
            <person name="Riley R."/>
            <person name="Haridas S."/>
            <person name="Wolfe K.H."/>
            <person name="Lopes M.R."/>
            <person name="Hittinger C.T."/>
            <person name="Goker M."/>
            <person name="Salamov A."/>
            <person name="Wisecaver J."/>
            <person name="Long T.M."/>
            <person name="Aerts A.L."/>
            <person name="Barry K."/>
            <person name="Choi C."/>
            <person name="Clum A."/>
            <person name="Coughlan A.Y."/>
            <person name="Deshpande S."/>
            <person name="Douglass A.P."/>
            <person name="Hanson S.J."/>
            <person name="Klenk H.-P."/>
            <person name="Labutti K."/>
            <person name="Lapidus A."/>
            <person name="Lindquist E."/>
            <person name="Lipzen A."/>
            <person name="Meier-Kolthoff J.P."/>
            <person name="Ohm R.A."/>
            <person name="Otillar R.P."/>
            <person name="Pangilinan J."/>
            <person name="Peng Y."/>
            <person name="Rokas A."/>
            <person name="Rosa C.A."/>
            <person name="Scheuner C."/>
            <person name="Sibirny A.A."/>
            <person name="Slot J.C."/>
            <person name="Stielow J.B."/>
            <person name="Sun H."/>
            <person name="Kurtzman C.P."/>
            <person name="Blackwell M."/>
            <person name="Grigoriev I.V."/>
            <person name="Jeffries T.W."/>
        </authorList>
    </citation>
    <scope>NUCLEOTIDE SEQUENCE [LARGE SCALE GENOMIC DNA]</scope>
    <source>
        <strain evidence="9">NRRL Y-1933</strain>
    </source>
</reference>
<keyword evidence="4" id="KW-0647">Proteasome</keyword>
<dbReference type="Gene3D" id="2.30.29.70">
    <property type="entry name" value="Proteasomal ubiquitin receptor Rpn13/ADRM1"/>
    <property type="match status" value="1"/>
</dbReference>
<keyword evidence="3" id="KW-0963">Cytoplasm</keyword>
<dbReference type="InterPro" id="IPR044868">
    <property type="entry name" value="Rpn13/ADRM1_Pru"/>
</dbReference>
<dbReference type="PANTHER" id="PTHR12225">
    <property type="entry name" value="ADHESION REGULATING MOLECULE 1 110 KDA CELL MEMBRANE GLYCOPROTEIN"/>
    <property type="match status" value="1"/>
</dbReference>
<evidence type="ECO:0000256" key="6">
    <source>
        <dbReference type="SAM" id="MobiDB-lite"/>
    </source>
</evidence>
<comment type="subcellular location">
    <subcellularLocation>
        <location evidence="2">Cytoplasm</location>
    </subcellularLocation>
    <subcellularLocation>
        <location evidence="1">Nucleus</location>
    </subcellularLocation>
</comment>
<dbReference type="Pfam" id="PF04683">
    <property type="entry name" value="Rpn13_ADRM1_Pru"/>
    <property type="match status" value="1"/>
</dbReference>
<name>A0A1E4RJZ7_9ASCO</name>
<evidence type="ECO:0000313" key="8">
    <source>
        <dbReference type="EMBL" id="ODV67604.1"/>
    </source>
</evidence>
<dbReference type="PANTHER" id="PTHR12225:SF0">
    <property type="entry name" value="PROTEASOMAL UBIQUITIN RECEPTOR ADRM1"/>
    <property type="match status" value="1"/>
</dbReference>